<dbReference type="PANTHER" id="PTHR47947">
    <property type="entry name" value="CYTOCHROME P450 82C3-RELATED"/>
    <property type="match status" value="1"/>
</dbReference>
<dbReference type="PROSITE" id="PS00086">
    <property type="entry name" value="CYTOCHROME_P450"/>
    <property type="match status" value="1"/>
</dbReference>
<dbReference type="InterPro" id="IPR001128">
    <property type="entry name" value="Cyt_P450"/>
</dbReference>
<protein>
    <recommendedName>
        <fullName evidence="10">Cytochrome P450</fullName>
    </recommendedName>
</protein>
<keyword evidence="1 6" id="KW-0349">Heme</keyword>
<keyword evidence="7" id="KW-0732">Signal</keyword>
<dbReference type="InterPro" id="IPR017972">
    <property type="entry name" value="Cyt_P450_CS"/>
</dbReference>
<keyword evidence="5 6" id="KW-0503">Monooxygenase</keyword>
<proteinExistence type="inferred from homology"/>
<dbReference type="Gene3D" id="1.10.630.10">
    <property type="entry name" value="Cytochrome P450"/>
    <property type="match status" value="1"/>
</dbReference>
<dbReference type="Pfam" id="PF00067">
    <property type="entry name" value="p450"/>
    <property type="match status" value="1"/>
</dbReference>
<evidence type="ECO:0000256" key="7">
    <source>
        <dbReference type="SAM" id="SignalP"/>
    </source>
</evidence>
<reference evidence="8 9" key="1">
    <citation type="journal article" date="2023" name="Int. J. Mol. Sci.">
        <title>De Novo Assembly and Annotation of 11 Diverse Shrub Willow (Salix) Genomes Reveals Novel Gene Organization in Sex-Linked Regions.</title>
        <authorList>
            <person name="Hyden B."/>
            <person name="Feng K."/>
            <person name="Yates T.B."/>
            <person name="Jawdy S."/>
            <person name="Cereghino C."/>
            <person name="Smart L.B."/>
            <person name="Muchero W."/>
        </authorList>
    </citation>
    <scope>NUCLEOTIDE SEQUENCE [LARGE SCALE GENOMIC DNA]</scope>
    <source>
        <tissue evidence="8">Shoot tip</tissue>
    </source>
</reference>
<dbReference type="SUPFAM" id="SSF48264">
    <property type="entry name" value="Cytochrome P450"/>
    <property type="match status" value="1"/>
</dbReference>
<evidence type="ECO:0000256" key="2">
    <source>
        <dbReference type="ARBA" id="ARBA00022723"/>
    </source>
</evidence>
<dbReference type="GO" id="GO:0020037">
    <property type="term" value="F:heme binding"/>
    <property type="evidence" value="ECO:0007669"/>
    <property type="project" value="InterPro"/>
</dbReference>
<name>A0AAD6PKA2_9ROSI</name>
<accession>A0AAD6PKA2</accession>
<keyword evidence="4 6" id="KW-0408">Iron</keyword>
<comment type="similarity">
    <text evidence="6">Belongs to the cytochrome P450 family.</text>
</comment>
<dbReference type="PANTHER" id="PTHR47947:SF23">
    <property type="entry name" value="CYTOCHROME P450 FAMILY PROTEIN, EXPRESSED"/>
    <property type="match status" value="1"/>
</dbReference>
<dbReference type="AlphaFoldDB" id="A0AAD6PKA2"/>
<sequence length="72" mass="8024">MPFGWGRRGCPGEAMAFRVINLVMGQLLQCFELSTIDGKDVEMTETAATLMLKITPLQLMCKARPHTRNLLA</sequence>
<dbReference type="InterPro" id="IPR036396">
    <property type="entry name" value="Cyt_P450_sf"/>
</dbReference>
<dbReference type="GO" id="GO:0005506">
    <property type="term" value="F:iron ion binding"/>
    <property type="evidence" value="ECO:0007669"/>
    <property type="project" value="InterPro"/>
</dbReference>
<evidence type="ECO:0008006" key="10">
    <source>
        <dbReference type="Google" id="ProtNLM"/>
    </source>
</evidence>
<feature type="signal peptide" evidence="7">
    <location>
        <begin position="1"/>
        <end position="25"/>
    </location>
</feature>
<evidence type="ECO:0000256" key="3">
    <source>
        <dbReference type="ARBA" id="ARBA00023002"/>
    </source>
</evidence>
<keyword evidence="3 6" id="KW-0560">Oxidoreductase</keyword>
<gene>
    <name evidence="8" type="ORF">OIU84_018842</name>
</gene>
<evidence type="ECO:0000256" key="6">
    <source>
        <dbReference type="RuleBase" id="RU000461"/>
    </source>
</evidence>
<evidence type="ECO:0000313" key="8">
    <source>
        <dbReference type="EMBL" id="KAJ6431443.1"/>
    </source>
</evidence>
<keyword evidence="2 6" id="KW-0479">Metal-binding</keyword>
<evidence type="ECO:0000256" key="5">
    <source>
        <dbReference type="ARBA" id="ARBA00023033"/>
    </source>
</evidence>
<keyword evidence="9" id="KW-1185">Reference proteome</keyword>
<comment type="caution">
    <text evidence="8">The sequence shown here is derived from an EMBL/GenBank/DDBJ whole genome shotgun (WGS) entry which is preliminary data.</text>
</comment>
<organism evidence="8 9">
    <name type="scientific">Salix udensis</name>
    <dbReference type="NCBI Taxonomy" id="889485"/>
    <lineage>
        <taxon>Eukaryota</taxon>
        <taxon>Viridiplantae</taxon>
        <taxon>Streptophyta</taxon>
        <taxon>Embryophyta</taxon>
        <taxon>Tracheophyta</taxon>
        <taxon>Spermatophyta</taxon>
        <taxon>Magnoliopsida</taxon>
        <taxon>eudicotyledons</taxon>
        <taxon>Gunneridae</taxon>
        <taxon>Pentapetalae</taxon>
        <taxon>rosids</taxon>
        <taxon>fabids</taxon>
        <taxon>Malpighiales</taxon>
        <taxon>Salicaceae</taxon>
        <taxon>Saliceae</taxon>
        <taxon>Salix</taxon>
    </lineage>
</organism>
<dbReference type="InterPro" id="IPR050651">
    <property type="entry name" value="Plant_Cytochrome_P450_Monoox"/>
</dbReference>
<evidence type="ECO:0000256" key="4">
    <source>
        <dbReference type="ARBA" id="ARBA00023004"/>
    </source>
</evidence>
<dbReference type="Proteomes" id="UP001162972">
    <property type="component" value="Chromosome 10"/>
</dbReference>
<dbReference type="GO" id="GO:0016705">
    <property type="term" value="F:oxidoreductase activity, acting on paired donors, with incorporation or reduction of molecular oxygen"/>
    <property type="evidence" value="ECO:0007669"/>
    <property type="project" value="InterPro"/>
</dbReference>
<dbReference type="EMBL" id="JAPFFJ010000003">
    <property type="protein sequence ID" value="KAJ6431443.1"/>
    <property type="molecule type" value="Genomic_DNA"/>
</dbReference>
<evidence type="ECO:0000256" key="1">
    <source>
        <dbReference type="ARBA" id="ARBA00022617"/>
    </source>
</evidence>
<dbReference type="GO" id="GO:0004497">
    <property type="term" value="F:monooxygenase activity"/>
    <property type="evidence" value="ECO:0007669"/>
    <property type="project" value="UniProtKB-KW"/>
</dbReference>
<evidence type="ECO:0000313" key="9">
    <source>
        <dbReference type="Proteomes" id="UP001162972"/>
    </source>
</evidence>
<feature type="chain" id="PRO_5042093936" description="Cytochrome P450" evidence="7">
    <location>
        <begin position="26"/>
        <end position="72"/>
    </location>
</feature>